<gene>
    <name evidence="1" type="ORF">ENS59_05480</name>
</gene>
<dbReference type="InterPro" id="IPR010985">
    <property type="entry name" value="Ribbon_hlx_hlx"/>
</dbReference>
<dbReference type="EMBL" id="DSVL01000169">
    <property type="protein sequence ID" value="HFH28948.1"/>
    <property type="molecule type" value="Genomic_DNA"/>
</dbReference>
<sequence>METKLTLQLDKSVINAIKIYAKKNKRSLSKLVEDYFKKLLSEHEPRAQISPLVQELSGVISEEDLQKLDYVDYLEHKYE</sequence>
<dbReference type="InterPro" id="IPR045944">
    <property type="entry name" value="DUF6364"/>
</dbReference>
<name>A0A7C3E0I0_9SPIR</name>
<evidence type="ECO:0000313" key="1">
    <source>
        <dbReference type="EMBL" id="HFH28948.1"/>
    </source>
</evidence>
<dbReference type="Pfam" id="PF19891">
    <property type="entry name" value="DUF6364"/>
    <property type="match status" value="1"/>
</dbReference>
<evidence type="ECO:0008006" key="2">
    <source>
        <dbReference type="Google" id="ProtNLM"/>
    </source>
</evidence>
<dbReference type="AlphaFoldDB" id="A0A7C3E0I0"/>
<reference evidence="1" key="1">
    <citation type="journal article" date="2020" name="mSystems">
        <title>Genome- and Community-Level Interaction Insights into Carbon Utilization and Element Cycling Functions of Hydrothermarchaeota in Hydrothermal Sediment.</title>
        <authorList>
            <person name="Zhou Z."/>
            <person name="Liu Y."/>
            <person name="Xu W."/>
            <person name="Pan J."/>
            <person name="Luo Z.H."/>
            <person name="Li M."/>
        </authorList>
    </citation>
    <scope>NUCLEOTIDE SEQUENCE [LARGE SCALE GENOMIC DNA]</scope>
    <source>
        <strain evidence="1">SpSt-503</strain>
    </source>
</reference>
<proteinExistence type="predicted"/>
<comment type="caution">
    <text evidence="1">The sequence shown here is derived from an EMBL/GenBank/DDBJ whole genome shotgun (WGS) entry which is preliminary data.</text>
</comment>
<organism evidence="1">
    <name type="scientific">Gracilinema caldarium</name>
    <dbReference type="NCBI Taxonomy" id="215591"/>
    <lineage>
        <taxon>Bacteria</taxon>
        <taxon>Pseudomonadati</taxon>
        <taxon>Spirochaetota</taxon>
        <taxon>Spirochaetia</taxon>
        <taxon>Spirochaetales</taxon>
        <taxon>Breznakiellaceae</taxon>
        <taxon>Gracilinema</taxon>
    </lineage>
</organism>
<protein>
    <recommendedName>
        <fullName evidence="2">Antitoxin</fullName>
    </recommendedName>
</protein>
<accession>A0A7C3E0I0</accession>
<dbReference type="GO" id="GO:0006355">
    <property type="term" value="P:regulation of DNA-templated transcription"/>
    <property type="evidence" value="ECO:0007669"/>
    <property type="project" value="InterPro"/>
</dbReference>
<dbReference type="SUPFAM" id="SSF47598">
    <property type="entry name" value="Ribbon-helix-helix"/>
    <property type="match status" value="1"/>
</dbReference>